<evidence type="ECO:0000256" key="1">
    <source>
        <dbReference type="ARBA" id="ARBA00006019"/>
    </source>
</evidence>
<dbReference type="SUPFAM" id="SSF75632">
    <property type="entry name" value="Cullin homology domain"/>
    <property type="match status" value="1"/>
</dbReference>
<dbReference type="PROSITE" id="PS50069">
    <property type="entry name" value="CULLIN_2"/>
    <property type="match status" value="1"/>
</dbReference>
<organism evidence="7 8">
    <name type="scientific">Armillaria solidipes</name>
    <dbReference type="NCBI Taxonomy" id="1076256"/>
    <lineage>
        <taxon>Eukaryota</taxon>
        <taxon>Fungi</taxon>
        <taxon>Dikarya</taxon>
        <taxon>Basidiomycota</taxon>
        <taxon>Agaricomycotina</taxon>
        <taxon>Agaricomycetes</taxon>
        <taxon>Agaricomycetidae</taxon>
        <taxon>Agaricales</taxon>
        <taxon>Marasmiineae</taxon>
        <taxon>Physalacriaceae</taxon>
        <taxon>Armillaria</taxon>
    </lineage>
</organism>
<dbReference type="InterPro" id="IPR019559">
    <property type="entry name" value="Cullin_neddylation_domain"/>
</dbReference>
<evidence type="ECO:0000256" key="5">
    <source>
        <dbReference type="RuleBase" id="RU003829"/>
    </source>
</evidence>
<dbReference type="InterPro" id="IPR001373">
    <property type="entry name" value="Cullin_N"/>
</dbReference>
<keyword evidence="8" id="KW-1185">Reference proteome</keyword>
<dbReference type="GO" id="GO:0006511">
    <property type="term" value="P:ubiquitin-dependent protein catabolic process"/>
    <property type="evidence" value="ECO:0007669"/>
    <property type="project" value="InterPro"/>
</dbReference>
<dbReference type="InterPro" id="IPR036317">
    <property type="entry name" value="Cullin_homology_sf"/>
</dbReference>
<comment type="similarity">
    <text evidence="1 4 5">Belongs to the cullin family.</text>
</comment>
<dbReference type="SUPFAM" id="SSF74788">
    <property type="entry name" value="Cullin repeat-like"/>
    <property type="match status" value="1"/>
</dbReference>
<evidence type="ECO:0000259" key="6">
    <source>
        <dbReference type="PROSITE" id="PS50069"/>
    </source>
</evidence>
<dbReference type="InterPro" id="IPR036390">
    <property type="entry name" value="WH_DNA-bd_sf"/>
</dbReference>
<dbReference type="InterPro" id="IPR036388">
    <property type="entry name" value="WH-like_DNA-bd_sf"/>
</dbReference>
<dbReference type="Pfam" id="PF26557">
    <property type="entry name" value="Cullin_AB"/>
    <property type="match status" value="1"/>
</dbReference>
<dbReference type="Pfam" id="PF00888">
    <property type="entry name" value="Cullin"/>
    <property type="match status" value="1"/>
</dbReference>
<evidence type="ECO:0000256" key="3">
    <source>
        <dbReference type="ARBA" id="ARBA00022843"/>
    </source>
</evidence>
<proteinExistence type="inferred from homology"/>
<dbReference type="GO" id="GO:0031625">
    <property type="term" value="F:ubiquitin protein ligase binding"/>
    <property type="evidence" value="ECO:0007669"/>
    <property type="project" value="InterPro"/>
</dbReference>
<dbReference type="Gene3D" id="1.10.10.10">
    <property type="entry name" value="Winged helix-like DNA-binding domain superfamily/Winged helix DNA-binding domain"/>
    <property type="match status" value="2"/>
</dbReference>
<dbReference type="Gene3D" id="1.20.1310.10">
    <property type="entry name" value="Cullin Repeats"/>
    <property type="match status" value="4"/>
</dbReference>
<protein>
    <submittedName>
        <fullName evidence="7">Cullin-domain-containing protein</fullName>
    </submittedName>
</protein>
<dbReference type="Proteomes" id="UP000218334">
    <property type="component" value="Unassembled WGS sequence"/>
</dbReference>
<dbReference type="FunFam" id="1.10.10.10:FF:000014">
    <property type="entry name" value="Cullin 1"/>
    <property type="match status" value="1"/>
</dbReference>
<evidence type="ECO:0000313" key="8">
    <source>
        <dbReference type="Proteomes" id="UP000218334"/>
    </source>
</evidence>
<dbReference type="STRING" id="1076256.A0A2H3BNC9"/>
<dbReference type="SUPFAM" id="SSF46785">
    <property type="entry name" value="Winged helix' DNA-binding domain"/>
    <property type="match status" value="1"/>
</dbReference>
<dbReference type="InterPro" id="IPR016158">
    <property type="entry name" value="Cullin_homology"/>
</dbReference>
<dbReference type="InterPro" id="IPR059120">
    <property type="entry name" value="Cullin-like_AB"/>
</dbReference>
<dbReference type="AlphaFoldDB" id="A0A2H3BNC9"/>
<keyword evidence="2" id="KW-1017">Isopeptide bond</keyword>
<evidence type="ECO:0000256" key="2">
    <source>
        <dbReference type="ARBA" id="ARBA00022499"/>
    </source>
</evidence>
<dbReference type="InterPro" id="IPR016159">
    <property type="entry name" value="Cullin_repeat-like_dom_sf"/>
</dbReference>
<dbReference type="SMART" id="SM00884">
    <property type="entry name" value="Cullin_Nedd8"/>
    <property type="match status" value="1"/>
</dbReference>
<evidence type="ECO:0000256" key="4">
    <source>
        <dbReference type="PROSITE-ProRule" id="PRU00330"/>
    </source>
</evidence>
<reference evidence="8" key="1">
    <citation type="journal article" date="2017" name="Nat. Ecol. Evol.">
        <title>Genome expansion and lineage-specific genetic innovations in the forest pathogenic fungi Armillaria.</title>
        <authorList>
            <person name="Sipos G."/>
            <person name="Prasanna A.N."/>
            <person name="Walter M.C."/>
            <person name="O'Connor E."/>
            <person name="Balint B."/>
            <person name="Krizsan K."/>
            <person name="Kiss B."/>
            <person name="Hess J."/>
            <person name="Varga T."/>
            <person name="Slot J."/>
            <person name="Riley R."/>
            <person name="Boka B."/>
            <person name="Rigling D."/>
            <person name="Barry K."/>
            <person name="Lee J."/>
            <person name="Mihaltcheva S."/>
            <person name="LaButti K."/>
            <person name="Lipzen A."/>
            <person name="Waldron R."/>
            <person name="Moloney N.M."/>
            <person name="Sperisen C."/>
            <person name="Kredics L."/>
            <person name="Vagvoelgyi C."/>
            <person name="Patrignani A."/>
            <person name="Fitzpatrick D."/>
            <person name="Nagy I."/>
            <person name="Doyle S."/>
            <person name="Anderson J.B."/>
            <person name="Grigoriev I.V."/>
            <person name="Gueldener U."/>
            <person name="Muensterkoetter M."/>
            <person name="Nagy L.G."/>
        </authorList>
    </citation>
    <scope>NUCLEOTIDE SEQUENCE [LARGE SCALE GENOMIC DNA]</scope>
    <source>
        <strain evidence="8">28-4</strain>
    </source>
</reference>
<sequence>MMSLIATVYNYCISSKDRYTSYGSIRTQHVASALYDKVLQYLTARVKSIRDIAGSLQGDEQLGYYNTEWTRYWIGTRLISRVFTYLDKNWVKRQRDEGNRNIFKVSVLVLVQWKAEVLDPINQKDRLVNTLLLAIERERNGQVVDQEVVKNVVASFIRLGINDAKPDEKCFDIYENYFETPFLVAAEKYYQGEAEAVMAVAKGSNLNYLTKVQDRIREEKNRVERYDLVSTTRTSLISVLKDAFSPPYFHAIWASFQEIPEFAGVENLPASLSRTCEGQDFLRKKFEQQVKKAGLDAVSSLVEKDSEPDPKTCLDALLKVHTKYSTIITQHLYGDVGFFGSLCKACIVFVNRNAVTGPTGSKSPELLVKYADRLLRQDKPVEEVDVEGALDRLTVIFNYLEDKDVFLHFYAARLSKRLIYGVSASDESEASMISKLGKACGSEYTSKLRQMLMGMSSTLFNCLCITDISMYTDARVSKDLTEQFNDSTFSVMVLGSNCWLLNRPAHGFTIPREIYPTYDRFQKYYRTKHSGRKLTWLWNYSRSELRTNYLDQRYILMTSSFQMVILLLYNDHDLLSLSELVTATSIPKEIITQVVSVLVKARILVHEESEQYSLNSSESVLGALSSTDWSFPDFKSKKIRVNINQPIRAEGQTEVMRAVQEDRKYVIQATIVRIMKARKSMNNEQLVQVVIEQISQRFTPQVPTIRKAIDILLEKEYIQQLPGDTLTYVA</sequence>
<dbReference type="EMBL" id="KZ293442">
    <property type="protein sequence ID" value="PBK66067.1"/>
    <property type="molecule type" value="Genomic_DNA"/>
</dbReference>
<dbReference type="FunFam" id="1.20.1310.10:FF:000001">
    <property type="entry name" value="Cullin 3"/>
    <property type="match status" value="1"/>
</dbReference>
<accession>A0A2H3BNC9</accession>
<dbReference type="Pfam" id="PF10557">
    <property type="entry name" value="Cullin_Nedd8"/>
    <property type="match status" value="1"/>
</dbReference>
<evidence type="ECO:0000313" key="7">
    <source>
        <dbReference type="EMBL" id="PBK66067.1"/>
    </source>
</evidence>
<dbReference type="PANTHER" id="PTHR11932">
    <property type="entry name" value="CULLIN"/>
    <property type="match status" value="1"/>
</dbReference>
<name>A0A2H3BNC9_9AGAR</name>
<dbReference type="SMART" id="SM00182">
    <property type="entry name" value="CULLIN"/>
    <property type="match status" value="1"/>
</dbReference>
<feature type="domain" description="Cullin family profile" evidence="6">
    <location>
        <begin position="362"/>
        <end position="599"/>
    </location>
</feature>
<gene>
    <name evidence="7" type="ORF">ARMSODRAFT_368411</name>
</gene>
<dbReference type="Gene3D" id="4.10.1030.10">
    <property type="entry name" value="Ring Box Chain A, domain 5"/>
    <property type="match status" value="1"/>
</dbReference>
<keyword evidence="3" id="KW-0832">Ubl conjugation</keyword>
<dbReference type="InterPro" id="IPR045093">
    <property type="entry name" value="Cullin"/>
</dbReference>